<evidence type="ECO:0000313" key="2">
    <source>
        <dbReference type="EMBL" id="AEC01603.1"/>
    </source>
</evidence>
<sequence length="452" mass="47369">MKKFISLLLVLALVSGAVFAGFSGNAKVELGYDLETTAYGLKNSKAFSVDVNFLEQLVGEAKGEGDIYAEIKATLKFNLNNGDEAGIDTNGHKSIEGIAALTSWSAKIIGDGWYVGILEAPRAANFATSAIDSKDFPQSTNDSGYDRDDKTYYADVRPRDYFDRISSPNAGIEIGVAGAKIGLGLIGQTSSEMINLFGSVVSPEFEVADGIKLTAGASGSYNAQKSGTQFEKTGASFSLKGAYAVDDIKASVAADLVYFNNKGVTADDDKINADVALNVQVAPVALDVYYATELSYKEADSTFIPTVDNLLSAKAVADLNGFDVPVKVTVTGKDLINSQDLSLAAAISLGDGLTVTPKGGYVLKSKVWNVGADVEYKTDAYTAKLGTKYSATAGTDNTSRLQLTASVESSAIINGATLALAYTDADRSQNLFNGNATAKDLGSIVASAKIAF</sequence>
<evidence type="ECO:0000313" key="3">
    <source>
        <dbReference type="Proteomes" id="UP000007939"/>
    </source>
</evidence>
<evidence type="ECO:0008006" key="4">
    <source>
        <dbReference type="Google" id="ProtNLM"/>
    </source>
</evidence>
<proteinExistence type="predicted"/>
<gene>
    <name evidence="2" type="ordered locus">Spico_0374</name>
</gene>
<keyword evidence="3" id="KW-1185">Reference proteome</keyword>
<accession>F4GHR5</accession>
<name>F4GHR5_PARC1</name>
<dbReference type="STRING" id="760011.Spico_0374"/>
<organism evidence="2 3">
    <name type="scientific">Parasphaerochaeta coccoides (strain ATCC BAA-1237 / DSM 17374 / SPN1)</name>
    <name type="common">Sphaerochaeta coccoides</name>
    <dbReference type="NCBI Taxonomy" id="760011"/>
    <lineage>
        <taxon>Bacteria</taxon>
        <taxon>Pseudomonadati</taxon>
        <taxon>Spirochaetota</taxon>
        <taxon>Spirochaetia</taxon>
        <taxon>Spirochaetales</taxon>
        <taxon>Sphaerochaetaceae</taxon>
        <taxon>Parasphaerochaeta</taxon>
    </lineage>
</organism>
<evidence type="ECO:0000256" key="1">
    <source>
        <dbReference type="SAM" id="SignalP"/>
    </source>
</evidence>
<dbReference type="HOGENOM" id="CLU_605340_0_0_12"/>
<protein>
    <recommendedName>
        <fullName evidence="4">Porin domain-containing protein</fullName>
    </recommendedName>
</protein>
<feature type="signal peptide" evidence="1">
    <location>
        <begin position="1"/>
        <end position="20"/>
    </location>
</feature>
<reference evidence="2 3" key="2">
    <citation type="journal article" date="2012" name="Stand. Genomic Sci.">
        <title>Complete genome sequence of the termite hindgut bacterium Spirochaeta coccoides type strain (SPN1(T)), reclassification in the genus Sphaerochaeta as Sphaerochaeta coccoides comb. nov. and emendations of the family Spirochaetaceae and the genus Sphaerochaeta.</title>
        <authorList>
            <person name="Abt B."/>
            <person name="Han C."/>
            <person name="Scheuner C."/>
            <person name="Lu M."/>
            <person name="Lapidus A."/>
            <person name="Nolan M."/>
            <person name="Lucas S."/>
            <person name="Hammon N."/>
            <person name="Deshpande S."/>
            <person name="Cheng J.F."/>
            <person name="Tapia R."/>
            <person name="Goodwin L.A."/>
            <person name="Pitluck S."/>
            <person name="Liolios K."/>
            <person name="Pagani I."/>
            <person name="Ivanova N."/>
            <person name="Mavromatis K."/>
            <person name="Mikhailova N."/>
            <person name="Huntemann M."/>
            <person name="Pati A."/>
            <person name="Chen A."/>
            <person name="Palaniappan K."/>
            <person name="Land M."/>
            <person name="Hauser L."/>
            <person name="Brambilla E.M."/>
            <person name="Rohde M."/>
            <person name="Spring S."/>
            <person name="Gronow S."/>
            <person name="Goker M."/>
            <person name="Woyke T."/>
            <person name="Bristow J."/>
            <person name="Eisen J.A."/>
            <person name="Markowitz V."/>
            <person name="Hugenholtz P."/>
            <person name="Kyrpides N.C."/>
            <person name="Klenk H.P."/>
            <person name="Detter J.C."/>
        </authorList>
    </citation>
    <scope>NUCLEOTIDE SEQUENCE [LARGE SCALE GENOMIC DNA]</scope>
    <source>
        <strain evidence="3">ATCC BAA-1237 / DSM 17374 / SPN1</strain>
    </source>
</reference>
<dbReference type="Proteomes" id="UP000007939">
    <property type="component" value="Chromosome"/>
</dbReference>
<dbReference type="RefSeq" id="WP_013738999.1">
    <property type="nucleotide sequence ID" value="NC_015436.1"/>
</dbReference>
<dbReference type="AlphaFoldDB" id="F4GHR5"/>
<reference evidence="3" key="1">
    <citation type="submission" date="2011-04" db="EMBL/GenBank/DDBJ databases">
        <title>The complete genome of Spirochaeta coccoides DSM 17374.</title>
        <authorList>
            <person name="Lucas S."/>
            <person name="Copeland A."/>
            <person name="Lapidus A."/>
            <person name="Bruce D."/>
            <person name="Goodwin L."/>
            <person name="Pitluck S."/>
            <person name="Peters L."/>
            <person name="Kyrpides N."/>
            <person name="Mavromatis K."/>
            <person name="Pagani I."/>
            <person name="Ivanova N."/>
            <person name="Ovchinnikova G."/>
            <person name="Lu M."/>
            <person name="Detter J.C."/>
            <person name="Tapia R."/>
            <person name="Han C."/>
            <person name="Land M."/>
            <person name="Hauser L."/>
            <person name="Markowitz V."/>
            <person name="Cheng J.-F."/>
            <person name="Hugenholtz P."/>
            <person name="Woyke T."/>
            <person name="Wu D."/>
            <person name="Spring S."/>
            <person name="Schroeder M."/>
            <person name="Brambilla E."/>
            <person name="Klenk H.-P."/>
            <person name="Eisen J.A."/>
        </authorList>
    </citation>
    <scope>NUCLEOTIDE SEQUENCE [LARGE SCALE GENOMIC DNA]</scope>
    <source>
        <strain evidence="3">ATCC BAA-1237 / DSM 17374 / SPN1</strain>
    </source>
</reference>
<keyword evidence="1" id="KW-0732">Signal</keyword>
<dbReference type="KEGG" id="scc:Spico_0374"/>
<dbReference type="EMBL" id="CP002659">
    <property type="protein sequence ID" value="AEC01603.1"/>
    <property type="molecule type" value="Genomic_DNA"/>
</dbReference>
<feature type="chain" id="PRO_5003308490" description="Porin domain-containing protein" evidence="1">
    <location>
        <begin position="21"/>
        <end position="452"/>
    </location>
</feature>